<evidence type="ECO:0000313" key="1">
    <source>
        <dbReference type="EMBL" id="MCD7454898.1"/>
    </source>
</evidence>
<keyword evidence="2" id="KW-1185">Reference proteome</keyword>
<comment type="caution">
    <text evidence="1">The sequence shown here is derived from an EMBL/GenBank/DDBJ whole genome shotgun (WGS) entry which is preliminary data.</text>
</comment>
<organism evidence="1 2">
    <name type="scientific">Datura stramonium</name>
    <name type="common">Jimsonweed</name>
    <name type="synonym">Common thornapple</name>
    <dbReference type="NCBI Taxonomy" id="4076"/>
    <lineage>
        <taxon>Eukaryota</taxon>
        <taxon>Viridiplantae</taxon>
        <taxon>Streptophyta</taxon>
        <taxon>Embryophyta</taxon>
        <taxon>Tracheophyta</taxon>
        <taxon>Spermatophyta</taxon>
        <taxon>Magnoliopsida</taxon>
        <taxon>eudicotyledons</taxon>
        <taxon>Gunneridae</taxon>
        <taxon>Pentapetalae</taxon>
        <taxon>asterids</taxon>
        <taxon>lamiids</taxon>
        <taxon>Solanales</taxon>
        <taxon>Solanaceae</taxon>
        <taxon>Solanoideae</taxon>
        <taxon>Datureae</taxon>
        <taxon>Datura</taxon>
    </lineage>
</organism>
<gene>
    <name evidence="1" type="ORF">HAX54_026463</name>
</gene>
<dbReference type="Proteomes" id="UP000823775">
    <property type="component" value="Unassembled WGS sequence"/>
</dbReference>
<name>A0ABS8S7U7_DATST</name>
<sequence>MFKIKPKCAIYTLENFSRNNKQRGTECITEHSLRATGVSRTLTGSRHLNLERLASRSLASVPRRYRTPSLEIAKINSSEADCLHDGSVTRLHREALIFAALPCQLPLLVSKSIPALHQH</sequence>
<protein>
    <submittedName>
        <fullName evidence="1">Uncharacterized protein</fullName>
    </submittedName>
</protein>
<proteinExistence type="predicted"/>
<evidence type="ECO:0000313" key="2">
    <source>
        <dbReference type="Proteomes" id="UP000823775"/>
    </source>
</evidence>
<feature type="non-terminal residue" evidence="1">
    <location>
        <position position="119"/>
    </location>
</feature>
<accession>A0ABS8S7U7</accession>
<dbReference type="EMBL" id="JACEIK010000321">
    <property type="protein sequence ID" value="MCD7454898.1"/>
    <property type="molecule type" value="Genomic_DNA"/>
</dbReference>
<reference evidence="1 2" key="1">
    <citation type="journal article" date="2021" name="BMC Genomics">
        <title>Datura genome reveals duplications of psychoactive alkaloid biosynthetic genes and high mutation rate following tissue culture.</title>
        <authorList>
            <person name="Rajewski A."/>
            <person name="Carter-House D."/>
            <person name="Stajich J."/>
            <person name="Litt A."/>
        </authorList>
    </citation>
    <scope>NUCLEOTIDE SEQUENCE [LARGE SCALE GENOMIC DNA]</scope>
    <source>
        <strain evidence="1">AR-01</strain>
    </source>
</reference>